<organism evidence="1 2">
    <name type="scientific">Winogradskyella jejuensis</name>
    <dbReference type="NCBI Taxonomy" id="1089305"/>
    <lineage>
        <taxon>Bacteria</taxon>
        <taxon>Pseudomonadati</taxon>
        <taxon>Bacteroidota</taxon>
        <taxon>Flavobacteriia</taxon>
        <taxon>Flavobacteriales</taxon>
        <taxon>Flavobacteriaceae</taxon>
        <taxon>Winogradskyella</taxon>
    </lineage>
</organism>
<evidence type="ECO:0000313" key="2">
    <source>
        <dbReference type="Proteomes" id="UP000184522"/>
    </source>
</evidence>
<gene>
    <name evidence="1" type="ORF">SAMN05444148_1887</name>
</gene>
<reference evidence="2" key="1">
    <citation type="submission" date="2016-11" db="EMBL/GenBank/DDBJ databases">
        <authorList>
            <person name="Varghese N."/>
            <person name="Submissions S."/>
        </authorList>
    </citation>
    <scope>NUCLEOTIDE SEQUENCE [LARGE SCALE GENOMIC DNA]</scope>
    <source>
        <strain evidence="2">DSM 25330</strain>
    </source>
</reference>
<dbReference type="Proteomes" id="UP000184522">
    <property type="component" value="Unassembled WGS sequence"/>
</dbReference>
<dbReference type="SUPFAM" id="SSF53448">
    <property type="entry name" value="Nucleotide-diphospho-sugar transferases"/>
    <property type="match status" value="1"/>
</dbReference>
<dbReference type="EMBL" id="FQWS01000002">
    <property type="protein sequence ID" value="SHH38713.1"/>
    <property type="molecule type" value="Genomic_DNA"/>
</dbReference>
<dbReference type="InterPro" id="IPR029044">
    <property type="entry name" value="Nucleotide-diphossugar_trans"/>
</dbReference>
<dbReference type="Gene3D" id="3.90.550.10">
    <property type="entry name" value="Spore Coat Polysaccharide Biosynthesis Protein SpsA, Chain A"/>
    <property type="match status" value="1"/>
</dbReference>
<protein>
    <recommendedName>
        <fullName evidence="3">Glycosyl transferase family 2</fullName>
    </recommendedName>
</protein>
<accession>A0A1M5SLC6</accession>
<name>A0A1M5SLC6_9FLAO</name>
<proteinExistence type="predicted"/>
<keyword evidence="2" id="KW-1185">Reference proteome</keyword>
<dbReference type="RefSeq" id="WP_073085811.1">
    <property type="nucleotide sequence ID" value="NZ_FQWS01000002.1"/>
</dbReference>
<evidence type="ECO:0008006" key="3">
    <source>
        <dbReference type="Google" id="ProtNLM"/>
    </source>
</evidence>
<dbReference type="AlphaFoldDB" id="A0A1M5SLC6"/>
<dbReference type="STRING" id="1089305.SAMN05444148_1887"/>
<evidence type="ECO:0000313" key="1">
    <source>
        <dbReference type="EMBL" id="SHH38713.1"/>
    </source>
</evidence>
<sequence length="277" mass="32755">MFSKLKNRYNKFTSLITHSCFILSNKLFNKTIRKQIRDTKSIPIIINNFNQLYYLKQLIESLQKRGYANIVILDNNSSYKPLLDYYKSIEEAVKIHRLSSNYGHLSFWKQRELVEKYTKGYYVVTDPDIVPLAECPDDFLKTMLKLLDKAYDRTKVGFSLKLDDIPDSNPQAQTIKDWEAQFWTTKIRPQAYKAEIDTTFALYRPGYTYKKQNFTKAWRTDYPLQAIHGGWYINPANLTKEQIYYQKTANESASWLLKKSGELKSDLHQKTYLDENR</sequence>
<dbReference type="OrthoDB" id="1666251at2"/>